<feature type="compositionally biased region" description="Polar residues" evidence="1">
    <location>
        <begin position="1"/>
        <end position="10"/>
    </location>
</feature>
<comment type="caution">
    <text evidence="2">The sequence shown here is derived from an EMBL/GenBank/DDBJ whole genome shotgun (WGS) entry which is preliminary data.</text>
</comment>
<sequence length="119" mass="13119">MSWKSPNQFAHASPPFLPPTSQRQTLLLAYRTVGDPVCALPTPAVPLQPRRSQSRRGRGECVKRTVTPGERRWGGGGNEWERIQEVGYRSRSGGTRRDNTGDTSVQLCTLKPLGSTGEE</sequence>
<dbReference type="EMBL" id="JAGEUA010000004">
    <property type="protein sequence ID" value="KAL0985202.1"/>
    <property type="molecule type" value="Genomic_DNA"/>
</dbReference>
<feature type="region of interest" description="Disordered" evidence="1">
    <location>
        <begin position="1"/>
        <end position="20"/>
    </location>
</feature>
<keyword evidence="3" id="KW-1185">Reference proteome</keyword>
<evidence type="ECO:0000313" key="2">
    <source>
        <dbReference type="EMBL" id="KAL0985202.1"/>
    </source>
</evidence>
<dbReference type="AlphaFoldDB" id="A0ABD0WYY3"/>
<gene>
    <name evidence="2" type="ORF">UPYG_G00154040</name>
</gene>
<protein>
    <submittedName>
        <fullName evidence="2">Uncharacterized protein</fullName>
    </submittedName>
</protein>
<proteinExistence type="predicted"/>
<accession>A0ABD0WYY3</accession>
<dbReference type="Proteomes" id="UP001557470">
    <property type="component" value="Unassembled WGS sequence"/>
</dbReference>
<organism evidence="2 3">
    <name type="scientific">Umbra pygmaea</name>
    <name type="common">Eastern mudminnow</name>
    <dbReference type="NCBI Taxonomy" id="75934"/>
    <lineage>
        <taxon>Eukaryota</taxon>
        <taxon>Metazoa</taxon>
        <taxon>Chordata</taxon>
        <taxon>Craniata</taxon>
        <taxon>Vertebrata</taxon>
        <taxon>Euteleostomi</taxon>
        <taxon>Actinopterygii</taxon>
        <taxon>Neopterygii</taxon>
        <taxon>Teleostei</taxon>
        <taxon>Protacanthopterygii</taxon>
        <taxon>Esociformes</taxon>
        <taxon>Umbridae</taxon>
        <taxon>Umbra</taxon>
    </lineage>
</organism>
<name>A0ABD0WYY3_UMBPY</name>
<evidence type="ECO:0000256" key="1">
    <source>
        <dbReference type="SAM" id="MobiDB-lite"/>
    </source>
</evidence>
<reference evidence="2 3" key="1">
    <citation type="submission" date="2024-06" db="EMBL/GenBank/DDBJ databases">
        <authorList>
            <person name="Pan Q."/>
            <person name="Wen M."/>
            <person name="Jouanno E."/>
            <person name="Zahm M."/>
            <person name="Klopp C."/>
            <person name="Cabau C."/>
            <person name="Louis A."/>
            <person name="Berthelot C."/>
            <person name="Parey E."/>
            <person name="Roest Crollius H."/>
            <person name="Montfort J."/>
            <person name="Robinson-Rechavi M."/>
            <person name="Bouchez O."/>
            <person name="Lampietro C."/>
            <person name="Lopez Roques C."/>
            <person name="Donnadieu C."/>
            <person name="Postlethwait J."/>
            <person name="Bobe J."/>
            <person name="Verreycken H."/>
            <person name="Guiguen Y."/>
        </authorList>
    </citation>
    <scope>NUCLEOTIDE SEQUENCE [LARGE SCALE GENOMIC DNA]</scope>
    <source>
        <strain evidence="2">Up_M1</strain>
        <tissue evidence="2">Testis</tissue>
    </source>
</reference>
<evidence type="ECO:0000313" key="3">
    <source>
        <dbReference type="Proteomes" id="UP001557470"/>
    </source>
</evidence>